<keyword evidence="3" id="KW-1185">Reference proteome</keyword>
<feature type="region of interest" description="Disordered" evidence="1">
    <location>
        <begin position="141"/>
        <end position="166"/>
    </location>
</feature>
<dbReference type="RefSeq" id="XP_003017191.1">
    <property type="nucleotide sequence ID" value="XM_003017145.1"/>
</dbReference>
<comment type="caution">
    <text evidence="2">The sequence shown here is derived from an EMBL/GenBank/DDBJ whole genome shotgun (WGS) entry which is preliminary data.</text>
</comment>
<dbReference type="EMBL" id="ABSU01000001">
    <property type="protein sequence ID" value="EFE36546.1"/>
    <property type="molecule type" value="Genomic_DNA"/>
</dbReference>
<name>D4AIH3_ARTBC</name>
<protein>
    <submittedName>
        <fullName evidence="2">Uncharacterized protein</fullName>
    </submittedName>
</protein>
<accession>D4AIH3</accession>
<proteinExistence type="predicted"/>
<dbReference type="Proteomes" id="UP000008866">
    <property type="component" value="Unassembled WGS sequence"/>
</dbReference>
<dbReference type="KEGG" id="abe:ARB_04068"/>
<sequence>MRNARKYRPVTPLPPVPSLTALWSLFFPRPLVASSHLLAFFPCLVTRPSFLRSSSFFFFFFFSCSSASSSSHLNPPTFNLTFRLHPRLHLFFFLRPPSPPSPTADSLSLLVSTSPSPWNSLLDFASWTPATVLESQLLPLTDVDSPRPPPQPPLRLQSTLETVEYR</sequence>
<evidence type="ECO:0000313" key="2">
    <source>
        <dbReference type="EMBL" id="EFE36546.1"/>
    </source>
</evidence>
<organism evidence="2 3">
    <name type="scientific">Arthroderma benhamiae (strain ATCC MYA-4681 / CBS 112371)</name>
    <name type="common">Trichophyton mentagrophytes</name>
    <dbReference type="NCBI Taxonomy" id="663331"/>
    <lineage>
        <taxon>Eukaryota</taxon>
        <taxon>Fungi</taxon>
        <taxon>Dikarya</taxon>
        <taxon>Ascomycota</taxon>
        <taxon>Pezizomycotina</taxon>
        <taxon>Eurotiomycetes</taxon>
        <taxon>Eurotiomycetidae</taxon>
        <taxon>Onygenales</taxon>
        <taxon>Arthrodermataceae</taxon>
        <taxon>Trichophyton</taxon>
    </lineage>
</organism>
<dbReference type="GeneID" id="9522275"/>
<evidence type="ECO:0000313" key="3">
    <source>
        <dbReference type="Proteomes" id="UP000008866"/>
    </source>
</evidence>
<gene>
    <name evidence="2" type="ORF">ARB_04068</name>
</gene>
<reference evidence="3" key="1">
    <citation type="journal article" date="2011" name="Genome Biol.">
        <title>Comparative and functional genomics provide insights into the pathogenicity of dermatophytic fungi.</title>
        <authorList>
            <person name="Burmester A."/>
            <person name="Shelest E."/>
            <person name="Gloeckner G."/>
            <person name="Heddergott C."/>
            <person name="Schindler S."/>
            <person name="Staib P."/>
            <person name="Heidel A."/>
            <person name="Felder M."/>
            <person name="Petzold A."/>
            <person name="Szafranski K."/>
            <person name="Feuermann M."/>
            <person name="Pedruzzi I."/>
            <person name="Priebe S."/>
            <person name="Groth M."/>
            <person name="Winkler R."/>
            <person name="Li W."/>
            <person name="Kniemeyer O."/>
            <person name="Schroeckh V."/>
            <person name="Hertweck C."/>
            <person name="Hube B."/>
            <person name="White T.C."/>
            <person name="Platzer M."/>
            <person name="Guthke R."/>
            <person name="Heitman J."/>
            <person name="Woestemeyer J."/>
            <person name="Zipfel P.F."/>
            <person name="Monod M."/>
            <person name="Brakhage A.A."/>
        </authorList>
    </citation>
    <scope>NUCLEOTIDE SEQUENCE [LARGE SCALE GENOMIC DNA]</scope>
    <source>
        <strain evidence="3">ATCC MYA-4681 / CBS 112371</strain>
    </source>
</reference>
<evidence type="ECO:0000256" key="1">
    <source>
        <dbReference type="SAM" id="MobiDB-lite"/>
    </source>
</evidence>
<dbReference type="AlphaFoldDB" id="D4AIH3"/>
<dbReference type="HOGENOM" id="CLU_1602287_0_0_1"/>